<feature type="signal peptide" evidence="6">
    <location>
        <begin position="1"/>
        <end position="19"/>
    </location>
</feature>
<feature type="transmembrane region" description="Helical" evidence="5">
    <location>
        <begin position="479"/>
        <end position="498"/>
    </location>
</feature>
<dbReference type="GO" id="GO:0005525">
    <property type="term" value="F:GTP binding"/>
    <property type="evidence" value="ECO:0007669"/>
    <property type="project" value="UniProtKB-KW"/>
</dbReference>
<feature type="domain" description="GB1/RHD3-type G" evidence="7">
    <location>
        <begin position="54"/>
        <end position="174"/>
    </location>
</feature>
<dbReference type="PANTHER" id="PTHR10751">
    <property type="entry name" value="GUANYLATE BINDING PROTEIN"/>
    <property type="match status" value="1"/>
</dbReference>
<proteinExistence type="inferred from homology"/>
<organism evidence="8 9">
    <name type="scientific">Heracleum sosnowskyi</name>
    <dbReference type="NCBI Taxonomy" id="360622"/>
    <lineage>
        <taxon>Eukaryota</taxon>
        <taxon>Viridiplantae</taxon>
        <taxon>Streptophyta</taxon>
        <taxon>Embryophyta</taxon>
        <taxon>Tracheophyta</taxon>
        <taxon>Spermatophyta</taxon>
        <taxon>Magnoliopsida</taxon>
        <taxon>eudicotyledons</taxon>
        <taxon>Gunneridae</taxon>
        <taxon>Pentapetalae</taxon>
        <taxon>asterids</taxon>
        <taxon>campanulids</taxon>
        <taxon>Apiales</taxon>
        <taxon>Apiaceae</taxon>
        <taxon>Apioideae</taxon>
        <taxon>apioid superclade</taxon>
        <taxon>Tordylieae</taxon>
        <taxon>Tordyliinae</taxon>
        <taxon>Heracleum</taxon>
    </lineage>
</organism>
<dbReference type="EMBL" id="JAUIZM010000002">
    <property type="protein sequence ID" value="KAK1399108.1"/>
    <property type="molecule type" value="Genomic_DNA"/>
</dbReference>
<dbReference type="Gene3D" id="3.40.50.300">
    <property type="entry name" value="P-loop containing nucleotide triphosphate hydrolases"/>
    <property type="match status" value="1"/>
</dbReference>
<evidence type="ECO:0000256" key="4">
    <source>
        <dbReference type="PROSITE-ProRule" id="PRU01052"/>
    </source>
</evidence>
<keyword evidence="3" id="KW-0342">GTP-binding</keyword>
<dbReference type="CDD" id="cd01851">
    <property type="entry name" value="GBP"/>
    <property type="match status" value="1"/>
</dbReference>
<keyword evidence="6" id="KW-0732">Signal</keyword>
<evidence type="ECO:0000256" key="6">
    <source>
        <dbReference type="SAM" id="SignalP"/>
    </source>
</evidence>
<comment type="similarity">
    <text evidence="4">Belongs to the TRAFAC class dynamin-like GTPase superfamily. GB1/RHD3 GTPase family.</text>
</comment>
<comment type="caution">
    <text evidence="8">The sequence shown here is derived from an EMBL/GenBank/DDBJ whole genome shotgun (WGS) entry which is preliminary data.</text>
</comment>
<dbReference type="Proteomes" id="UP001237642">
    <property type="component" value="Unassembled WGS sequence"/>
</dbReference>
<feature type="transmembrane region" description="Helical" evidence="5">
    <location>
        <begin position="505"/>
        <end position="522"/>
    </location>
</feature>
<reference evidence="8" key="2">
    <citation type="submission" date="2023-05" db="EMBL/GenBank/DDBJ databases">
        <authorList>
            <person name="Schelkunov M.I."/>
        </authorList>
    </citation>
    <scope>NUCLEOTIDE SEQUENCE</scope>
    <source>
        <strain evidence="8">Hsosn_3</strain>
        <tissue evidence="8">Leaf</tissue>
    </source>
</reference>
<dbReference type="InterPro" id="IPR003191">
    <property type="entry name" value="Guanylate-bd/ATL_C"/>
</dbReference>
<dbReference type="Pfam" id="PF02841">
    <property type="entry name" value="GBP_C"/>
    <property type="match status" value="1"/>
</dbReference>
<dbReference type="SUPFAM" id="SSF52540">
    <property type="entry name" value="P-loop containing nucleoside triphosphate hydrolases"/>
    <property type="match status" value="1"/>
</dbReference>
<evidence type="ECO:0000313" key="8">
    <source>
        <dbReference type="EMBL" id="KAK1399108.1"/>
    </source>
</evidence>
<evidence type="ECO:0000256" key="3">
    <source>
        <dbReference type="ARBA" id="ARBA00023134"/>
    </source>
</evidence>
<keyword evidence="1" id="KW-0547">Nucleotide-binding</keyword>
<dbReference type="Gene3D" id="1.20.58.420">
    <property type="entry name" value="AHSP"/>
    <property type="match status" value="1"/>
</dbReference>
<reference evidence="8" key="1">
    <citation type="submission" date="2023-02" db="EMBL/GenBank/DDBJ databases">
        <title>Genome of toxic invasive species Heracleum sosnowskyi carries increased number of genes despite the absence of recent whole-genome duplications.</title>
        <authorList>
            <person name="Schelkunov M."/>
            <person name="Shtratnikova V."/>
            <person name="Makarenko M."/>
            <person name="Klepikova A."/>
            <person name="Omelchenko D."/>
            <person name="Novikova G."/>
            <person name="Obukhova E."/>
            <person name="Bogdanov V."/>
            <person name="Penin A."/>
            <person name="Logacheva M."/>
        </authorList>
    </citation>
    <scope>NUCLEOTIDE SEQUENCE</scope>
    <source>
        <strain evidence="8">Hsosn_3</strain>
        <tissue evidence="8">Leaf</tissue>
    </source>
</reference>
<feature type="transmembrane region" description="Helical" evidence="5">
    <location>
        <begin position="554"/>
        <end position="572"/>
    </location>
</feature>
<evidence type="ECO:0000259" key="7">
    <source>
        <dbReference type="PROSITE" id="PS51715"/>
    </source>
</evidence>
<evidence type="ECO:0000256" key="2">
    <source>
        <dbReference type="ARBA" id="ARBA00022801"/>
    </source>
</evidence>
<accession>A0AAD8N933</accession>
<dbReference type="InterPro" id="IPR036543">
    <property type="entry name" value="Guanylate-bd_C_sf"/>
</dbReference>
<feature type="chain" id="PRO_5042143378" evidence="6">
    <location>
        <begin position="20"/>
        <end position="596"/>
    </location>
</feature>
<keyword evidence="5" id="KW-0812">Transmembrane</keyword>
<dbReference type="GO" id="GO:0003924">
    <property type="term" value="F:GTPase activity"/>
    <property type="evidence" value="ECO:0007669"/>
    <property type="project" value="InterPro"/>
</dbReference>
<evidence type="ECO:0000256" key="1">
    <source>
        <dbReference type="ARBA" id="ARBA00022741"/>
    </source>
</evidence>
<name>A0AAD8N933_9APIA</name>
<keyword evidence="5" id="KW-0472">Membrane</keyword>
<dbReference type="Pfam" id="PF02263">
    <property type="entry name" value="GBP"/>
    <property type="match status" value="1"/>
</dbReference>
<keyword evidence="5" id="KW-1133">Transmembrane helix</keyword>
<dbReference type="PROSITE" id="PS51715">
    <property type="entry name" value="G_GB1_RHD3"/>
    <property type="match status" value="1"/>
</dbReference>
<dbReference type="AlphaFoldDB" id="A0AAD8N933"/>
<keyword evidence="2" id="KW-0378">Hydrolase</keyword>
<dbReference type="InterPro" id="IPR027417">
    <property type="entry name" value="P-loop_NTPase"/>
</dbReference>
<gene>
    <name evidence="8" type="ORF">POM88_008971</name>
</gene>
<dbReference type="FunFam" id="3.40.50.300:FF:001063">
    <property type="entry name" value="Guanylate-binding family protein"/>
    <property type="match status" value="1"/>
</dbReference>
<evidence type="ECO:0000313" key="9">
    <source>
        <dbReference type="Proteomes" id="UP001237642"/>
    </source>
</evidence>
<evidence type="ECO:0000256" key="5">
    <source>
        <dbReference type="SAM" id="Phobius"/>
    </source>
</evidence>
<dbReference type="InterPro" id="IPR030386">
    <property type="entry name" value="G_GB1_RHD3_dom"/>
</dbReference>
<dbReference type="InterPro" id="IPR015894">
    <property type="entry name" value="Guanylate-bd_N"/>
</dbReference>
<dbReference type="FunFam" id="1.20.1000.10:FF:000002">
    <property type="entry name" value="Guanylate-binding family protein"/>
    <property type="match status" value="1"/>
</dbReference>
<keyword evidence="9" id="KW-1185">Reference proteome</keyword>
<sequence>MKILGWVILFLGLFPSGFSFIDDFDQAYPIVEPDPGHTKLRLARAGMEAIERITTPIAAVAVIGPYRSGKSFLLNQLLSLSCNEGFGVGHMRDTKTKGIWVWGTPIEADINGVKTSVFYLDTEGFESIGKSTVYDDRIFALATVLSSVLIYNLPETIREADISRLSFAVELAEEFYGRVKGQGVAFEPAKLLWLIQRDFLQGKSVKEMVDEALKHVPNSDGDKYIDEINHIRDSLAVMGDNNTAFSLPQPHLQRTKLCDLKDEDLDQNYVEKREKLKQLVVSVIRPKVVQGKHLNGKEFVAFLEQILEALNKGEIPSTGSLVEVFNKGILERCLQLYNDRMEKVVLPVSVESLQAAHEASREVSMKAFDEQHFGHNHAKKSVEQLDEEIKKVHKNFIMANEFNSAKLCEGLYIGCEDKMDELQVLRLPSMAKFNAGFLHCNRSFEIDCVGPSKTSYENRMRKMLGKSKSLFIKEYNHRLYNWLVAFSLVMVVVGRFIIKFFLIEMGAWIMFIFLETYTRMFWSEESLYYNPVWHFVVATWETLVYSPLLDVDRWAIPLCVILSALVFYWRCYGRRKPCPQWLLPMHNITKDQRRSE</sequence>
<protein>
    <submittedName>
        <fullName evidence="8">Guanylate-binding protein 4</fullName>
    </submittedName>
</protein>
<dbReference type="SUPFAM" id="SSF48340">
    <property type="entry name" value="Interferon-induced guanylate-binding protein 1 (GBP1), C-terminal domain"/>
    <property type="match status" value="1"/>
</dbReference>